<dbReference type="InterPro" id="IPR001214">
    <property type="entry name" value="SET_dom"/>
</dbReference>
<dbReference type="InParanoid" id="A0A674H9F4"/>
<evidence type="ECO:0000256" key="11">
    <source>
        <dbReference type="ARBA" id="ARBA00023015"/>
    </source>
</evidence>
<name>A0A674H9F4_TAEGU</name>
<evidence type="ECO:0000256" key="15">
    <source>
        <dbReference type="ARBA" id="ARBA00031835"/>
    </source>
</evidence>
<feature type="compositionally biased region" description="Basic and acidic residues" evidence="18">
    <location>
        <begin position="350"/>
        <end position="362"/>
    </location>
</feature>
<dbReference type="GO" id="GO:0000779">
    <property type="term" value="C:condensed chromosome, centromeric region"/>
    <property type="evidence" value="ECO:0007669"/>
    <property type="project" value="Ensembl"/>
</dbReference>
<dbReference type="PANTHER" id="PTHR12977:SF11">
    <property type="entry name" value="HISTONE-LYSINE N-METHYLTRANSFERASE KMT5C"/>
    <property type="match status" value="1"/>
</dbReference>
<evidence type="ECO:0000256" key="6">
    <source>
        <dbReference type="ARBA" id="ARBA00022491"/>
    </source>
</evidence>
<organism evidence="20 21">
    <name type="scientific">Taeniopygia guttata</name>
    <name type="common">Zebra finch</name>
    <name type="synonym">Poephila guttata</name>
    <dbReference type="NCBI Taxonomy" id="59729"/>
    <lineage>
        <taxon>Eukaryota</taxon>
        <taxon>Metazoa</taxon>
        <taxon>Chordata</taxon>
        <taxon>Craniata</taxon>
        <taxon>Vertebrata</taxon>
        <taxon>Euteleostomi</taxon>
        <taxon>Archelosauria</taxon>
        <taxon>Archosauria</taxon>
        <taxon>Dinosauria</taxon>
        <taxon>Saurischia</taxon>
        <taxon>Theropoda</taxon>
        <taxon>Coelurosauria</taxon>
        <taxon>Aves</taxon>
        <taxon>Neognathae</taxon>
        <taxon>Neoaves</taxon>
        <taxon>Telluraves</taxon>
        <taxon>Australaves</taxon>
        <taxon>Passeriformes</taxon>
        <taxon>Passeroidea</taxon>
        <taxon>Estrildidae</taxon>
        <taxon>Estrildinae</taxon>
        <taxon>Taeniopygia</taxon>
    </lineage>
</organism>
<proteinExistence type="predicted"/>
<evidence type="ECO:0000313" key="21">
    <source>
        <dbReference type="Proteomes" id="UP000007754"/>
    </source>
</evidence>
<evidence type="ECO:0000256" key="16">
    <source>
        <dbReference type="ARBA" id="ARBA00048602"/>
    </source>
</evidence>
<dbReference type="Gene3D" id="1.10.10.1700">
    <property type="entry name" value="Histone-lysine N-methyltransferase"/>
    <property type="match status" value="1"/>
</dbReference>
<evidence type="ECO:0000256" key="12">
    <source>
        <dbReference type="ARBA" id="ARBA00023163"/>
    </source>
</evidence>
<feature type="region of interest" description="Disordered" evidence="18">
    <location>
        <begin position="328"/>
        <end position="398"/>
    </location>
</feature>
<dbReference type="EC" id="2.1.1.361" evidence="3"/>
<dbReference type="EC" id="2.1.1.362" evidence="4"/>
<dbReference type="AlphaFoldDB" id="A0A674H9F4"/>
<feature type="compositionally biased region" description="Basic residues" evidence="18">
    <location>
        <begin position="377"/>
        <end position="389"/>
    </location>
</feature>
<dbReference type="GO" id="GO:0140941">
    <property type="term" value="F:histone H4K20me methyltransferase activity"/>
    <property type="evidence" value="ECO:0007669"/>
    <property type="project" value="UniProtKB-EC"/>
</dbReference>
<dbReference type="SUPFAM" id="SSF82199">
    <property type="entry name" value="SET domain"/>
    <property type="match status" value="1"/>
</dbReference>
<feature type="domain" description="SET" evidence="19">
    <location>
        <begin position="195"/>
        <end position="303"/>
    </location>
</feature>
<dbReference type="GO" id="GO:0006281">
    <property type="term" value="P:DNA repair"/>
    <property type="evidence" value="ECO:0007669"/>
    <property type="project" value="Ensembl"/>
</dbReference>
<keyword evidence="21" id="KW-1185">Reference proteome</keyword>
<keyword evidence="6" id="KW-0678">Repressor</keyword>
<dbReference type="InterPro" id="IPR041938">
    <property type="entry name" value="Hist-Lys_N-MTase_N"/>
</dbReference>
<dbReference type="PROSITE" id="PS50280">
    <property type="entry name" value="SET"/>
    <property type="match status" value="1"/>
</dbReference>
<comment type="subcellular location">
    <subcellularLocation>
        <location evidence="2">Chromosome</location>
    </subcellularLocation>
    <subcellularLocation>
        <location evidence="1">Nucleus</location>
    </subcellularLocation>
</comment>
<keyword evidence="10" id="KW-0156">Chromatin regulator</keyword>
<dbReference type="Pfam" id="PF00856">
    <property type="entry name" value="SET"/>
    <property type="match status" value="1"/>
</dbReference>
<keyword evidence="13" id="KW-0539">Nucleus</keyword>
<keyword evidence="11" id="KW-0805">Transcription regulation</keyword>
<dbReference type="PROSITE" id="PS51570">
    <property type="entry name" value="SAM_MT43_SUVAR420_2"/>
    <property type="match status" value="1"/>
</dbReference>
<evidence type="ECO:0000256" key="8">
    <source>
        <dbReference type="ARBA" id="ARBA00022679"/>
    </source>
</evidence>
<evidence type="ECO:0000256" key="18">
    <source>
        <dbReference type="SAM" id="MobiDB-lite"/>
    </source>
</evidence>
<dbReference type="GO" id="GO:0032259">
    <property type="term" value="P:methylation"/>
    <property type="evidence" value="ECO:0007669"/>
    <property type="project" value="UniProtKB-KW"/>
</dbReference>
<keyword evidence="8" id="KW-0808">Transferase</keyword>
<evidence type="ECO:0000256" key="10">
    <source>
        <dbReference type="ARBA" id="ARBA00022853"/>
    </source>
</evidence>
<dbReference type="GO" id="GO:0003682">
    <property type="term" value="F:chromatin binding"/>
    <property type="evidence" value="ECO:0007669"/>
    <property type="project" value="Ensembl"/>
</dbReference>
<dbReference type="GO" id="GO:2001034">
    <property type="term" value="P:positive regulation of double-strand break repair via nonhomologous end joining"/>
    <property type="evidence" value="ECO:0007669"/>
    <property type="project" value="Ensembl"/>
</dbReference>
<dbReference type="GO" id="GO:0005654">
    <property type="term" value="C:nucleoplasm"/>
    <property type="evidence" value="ECO:0007669"/>
    <property type="project" value="Ensembl"/>
</dbReference>
<comment type="catalytic activity">
    <reaction evidence="17">
        <text>N(6)-methyl-L-lysyl(20)-[histone H4] + S-adenosyl-L-methionine = N(6),N(6)-dimethyl-L-lysyl(20)-[histone H4] + S-adenosyl-L-homocysteine + H(+)</text>
        <dbReference type="Rhea" id="RHEA:60348"/>
        <dbReference type="Rhea" id="RHEA-COMP:15555"/>
        <dbReference type="Rhea" id="RHEA-COMP:15556"/>
        <dbReference type="ChEBI" id="CHEBI:15378"/>
        <dbReference type="ChEBI" id="CHEBI:57856"/>
        <dbReference type="ChEBI" id="CHEBI:59789"/>
        <dbReference type="ChEBI" id="CHEBI:61929"/>
        <dbReference type="ChEBI" id="CHEBI:61976"/>
        <dbReference type="EC" id="2.1.1.362"/>
    </reaction>
    <physiologicalReaction direction="left-to-right" evidence="17">
        <dbReference type="Rhea" id="RHEA:60349"/>
    </physiologicalReaction>
</comment>
<dbReference type="GO" id="GO:0045830">
    <property type="term" value="P:positive regulation of isotype switching"/>
    <property type="evidence" value="ECO:0007669"/>
    <property type="project" value="Ensembl"/>
</dbReference>
<evidence type="ECO:0000313" key="20">
    <source>
        <dbReference type="Ensembl" id="ENSTGUP00000031085.1"/>
    </source>
</evidence>
<dbReference type="InterPro" id="IPR046341">
    <property type="entry name" value="SET_dom_sf"/>
</dbReference>
<dbReference type="Proteomes" id="UP000007754">
    <property type="component" value="Unplaced"/>
</dbReference>
<sequence length="486" mass="53510">MPGTNARCPVPTPGADARYQHPVPMPGTNTRYQHPVPFTDARCCPVPVTDSRCPVPTPGARYQHPVPTPDALYRHPMPGTDSRCCPVPVTDSRCPVPSPSARSPYPVPTPGAARCPLPTPGALSPLPALRRRARLRAALEAFRRRRDLEAAWRTLSGAWAPAFFRRRRPQQRAELKQHVFRYLRTLLPESGFTIQPCTRYSRDVNGARVVSTRTWRKHETLELLGGCGVELRGSDRALLRAGDNDFSLMYSTRRRRTQLWLGPAAFINHDCRPNCRLVSAPGGARVQALQDIPPRAEITCFYGDGFFGEGNRGCECRTCERLGEGAFRRRGGRGRATPSPSPPPLPPRDPPPKYELRDTDVRLRRRRGGQGGDPSPKKRPRQRRQRRRPLPTGATPAQPRVALHDCVSCGGRCALRGRVPAVLLGTPKNAPRPKSDPKLSLYAHVRLGGCTPKSGFGGEGRAGSPPRLRLVVSEGELALALTPARV</sequence>
<keyword evidence="5" id="KW-0158">Chromosome</keyword>
<dbReference type="GO" id="GO:0042393">
    <property type="term" value="F:histone binding"/>
    <property type="evidence" value="ECO:0007669"/>
    <property type="project" value="Ensembl"/>
</dbReference>
<dbReference type="GeneTree" id="ENSGT00940000161700"/>
<dbReference type="GO" id="GO:0140944">
    <property type="term" value="F:histone H4K20 monomethyltransferase activity"/>
    <property type="evidence" value="ECO:0007669"/>
    <property type="project" value="UniProtKB-EC"/>
</dbReference>
<accession>A0A674H9F4</accession>
<reference evidence="20" key="2">
    <citation type="submission" date="2025-09" db="UniProtKB">
        <authorList>
            <consortium name="Ensembl"/>
        </authorList>
    </citation>
    <scope>IDENTIFICATION</scope>
</reference>
<comment type="catalytic activity">
    <reaction evidence="16">
        <text>N(6),N(6)-dimethyl-L-lysyl(20)-[histone H4] + S-adenosyl-L-methionine = N(6),N(6),N(6)-trimethyl-L-lysyl(20)-[histone H4] + S-adenosyl-L-homocysteine + H(+)</text>
        <dbReference type="Rhea" id="RHEA:61992"/>
        <dbReference type="Rhea" id="RHEA-COMP:15556"/>
        <dbReference type="Rhea" id="RHEA-COMP:15998"/>
        <dbReference type="ChEBI" id="CHEBI:15378"/>
        <dbReference type="ChEBI" id="CHEBI:57856"/>
        <dbReference type="ChEBI" id="CHEBI:59789"/>
        <dbReference type="ChEBI" id="CHEBI:61961"/>
        <dbReference type="ChEBI" id="CHEBI:61976"/>
    </reaction>
    <physiologicalReaction direction="left-to-right" evidence="16">
        <dbReference type="Rhea" id="RHEA:61993"/>
    </physiologicalReaction>
</comment>
<evidence type="ECO:0000256" key="7">
    <source>
        <dbReference type="ARBA" id="ARBA00022603"/>
    </source>
</evidence>
<evidence type="ECO:0000256" key="1">
    <source>
        <dbReference type="ARBA" id="ARBA00004123"/>
    </source>
</evidence>
<dbReference type="GO" id="GO:1904047">
    <property type="term" value="F:S-adenosyl-L-methionine binding"/>
    <property type="evidence" value="ECO:0007669"/>
    <property type="project" value="Ensembl"/>
</dbReference>
<dbReference type="SMART" id="SM00317">
    <property type="entry name" value="SET"/>
    <property type="match status" value="1"/>
</dbReference>
<dbReference type="Ensembl" id="ENSTGUT00000031489.1">
    <property type="protein sequence ID" value="ENSTGUP00000031085.1"/>
    <property type="gene ID" value="ENSTGUG00000021288.1"/>
</dbReference>
<dbReference type="FunFam" id="2.170.270.10:FF:000006">
    <property type="entry name" value="Histone-lysine N-methyltransferase"/>
    <property type="match status" value="1"/>
</dbReference>
<feature type="compositionally biased region" description="Pro residues" evidence="18">
    <location>
        <begin position="339"/>
        <end position="349"/>
    </location>
</feature>
<dbReference type="PANTHER" id="PTHR12977">
    <property type="entry name" value="SUPPRESSOR OF VARIEGATION 4-20-RELATED"/>
    <property type="match status" value="1"/>
</dbReference>
<protein>
    <recommendedName>
        <fullName evidence="14">[histone H4]-N-methyl-L-lysine20 N-methyltransferase KMT5B</fullName>
        <ecNumber evidence="3">2.1.1.361</ecNumber>
        <ecNumber evidence="4">2.1.1.362</ecNumber>
    </recommendedName>
    <alternativeName>
        <fullName evidence="15">[histone H4]-lysine20 N-methyltransferase KMT5B</fullName>
    </alternativeName>
</protein>
<evidence type="ECO:0000256" key="13">
    <source>
        <dbReference type="ARBA" id="ARBA00023242"/>
    </source>
</evidence>
<dbReference type="Gene3D" id="2.170.270.10">
    <property type="entry name" value="SET domain"/>
    <property type="match status" value="1"/>
</dbReference>
<dbReference type="InterPro" id="IPR025790">
    <property type="entry name" value="Suv4-20_animal"/>
</dbReference>
<evidence type="ECO:0000256" key="4">
    <source>
        <dbReference type="ARBA" id="ARBA00012188"/>
    </source>
</evidence>
<dbReference type="GO" id="GO:0005721">
    <property type="term" value="C:pericentric heterochromatin"/>
    <property type="evidence" value="ECO:0007669"/>
    <property type="project" value="Ensembl"/>
</dbReference>
<evidence type="ECO:0000256" key="3">
    <source>
        <dbReference type="ARBA" id="ARBA00012187"/>
    </source>
</evidence>
<evidence type="ECO:0000256" key="17">
    <source>
        <dbReference type="ARBA" id="ARBA00048710"/>
    </source>
</evidence>
<evidence type="ECO:0000256" key="2">
    <source>
        <dbReference type="ARBA" id="ARBA00004286"/>
    </source>
</evidence>
<dbReference type="InterPro" id="IPR039977">
    <property type="entry name" value="Suv4-20/Set9"/>
</dbReference>
<evidence type="ECO:0000259" key="19">
    <source>
        <dbReference type="PROSITE" id="PS50280"/>
    </source>
</evidence>
<evidence type="ECO:0000256" key="9">
    <source>
        <dbReference type="ARBA" id="ARBA00022691"/>
    </source>
</evidence>
<dbReference type="OMA" id="ARYQHPV"/>
<evidence type="ECO:0000256" key="14">
    <source>
        <dbReference type="ARBA" id="ARBA00031786"/>
    </source>
</evidence>
<keyword evidence="12" id="KW-0804">Transcription</keyword>
<evidence type="ECO:0000256" key="5">
    <source>
        <dbReference type="ARBA" id="ARBA00022454"/>
    </source>
</evidence>
<reference evidence="20" key="1">
    <citation type="submission" date="2025-08" db="UniProtKB">
        <authorList>
            <consortium name="Ensembl"/>
        </authorList>
    </citation>
    <scope>IDENTIFICATION</scope>
</reference>
<keyword evidence="7" id="KW-0489">Methyltransferase</keyword>
<keyword evidence="9" id="KW-0949">S-adenosyl-L-methionine</keyword>